<dbReference type="PROSITE" id="PS51375">
    <property type="entry name" value="PPR"/>
    <property type="match status" value="8"/>
</dbReference>
<dbReference type="InterPro" id="IPR002885">
    <property type="entry name" value="PPR_rpt"/>
</dbReference>
<dbReference type="ExpressionAtlas" id="A0A1P8BH16">
    <property type="expression patterns" value="baseline and differential"/>
</dbReference>
<feature type="repeat" description="PPR" evidence="3">
    <location>
        <begin position="411"/>
        <end position="445"/>
    </location>
</feature>
<feature type="repeat" description="PPR" evidence="3">
    <location>
        <begin position="552"/>
        <end position="586"/>
    </location>
</feature>
<dbReference type="AlphaFoldDB" id="A0A1P8BH16"/>
<dbReference type="Araport" id="AT5G40400"/>
<protein>
    <submittedName>
        <fullName evidence="5">Pentatricopeptide repeat (PPR) superfamily protein</fullName>
    </submittedName>
</protein>
<dbReference type="Proteomes" id="UP000006548">
    <property type="component" value="Chromosome 5"/>
</dbReference>
<evidence type="ECO:0000256" key="3">
    <source>
        <dbReference type="PROSITE-ProRule" id="PRU00708"/>
    </source>
</evidence>
<dbReference type="Pfam" id="PF13041">
    <property type="entry name" value="PPR_2"/>
    <property type="match status" value="3"/>
</dbReference>
<reference evidence="6" key="2">
    <citation type="journal article" date="2017" name="Plant J.">
        <title>Araport11: a complete reannotation of the Arabidopsis thaliana reference genome.</title>
        <authorList>
            <person name="Cheng C.Y."/>
            <person name="Krishnakumar V."/>
            <person name="Chan A.P."/>
            <person name="Thibaud-Nissen F."/>
            <person name="Schobel S."/>
            <person name="Town C.D."/>
        </authorList>
    </citation>
    <scope>GENOME REANNOTATION</scope>
    <source>
        <strain evidence="6">cv. Columbia</strain>
    </source>
</reference>
<organism evidence="5 6">
    <name type="scientific">Arabidopsis thaliana</name>
    <name type="common">Mouse-ear cress</name>
    <dbReference type="NCBI Taxonomy" id="3702"/>
    <lineage>
        <taxon>Eukaryota</taxon>
        <taxon>Viridiplantae</taxon>
        <taxon>Streptophyta</taxon>
        <taxon>Embryophyta</taxon>
        <taxon>Tracheophyta</taxon>
        <taxon>Spermatophyta</taxon>
        <taxon>Magnoliopsida</taxon>
        <taxon>eudicotyledons</taxon>
        <taxon>Gunneridae</taxon>
        <taxon>Pentapetalae</taxon>
        <taxon>rosids</taxon>
        <taxon>malvids</taxon>
        <taxon>Brassicales</taxon>
        <taxon>Brassicaceae</taxon>
        <taxon>Camelineae</taxon>
        <taxon>Arabidopsis</taxon>
    </lineage>
</organism>
<dbReference type="SMR" id="A0A1P8BH16"/>
<evidence type="ECO:0000256" key="1">
    <source>
        <dbReference type="ARBA" id="ARBA00007626"/>
    </source>
</evidence>
<dbReference type="NCBIfam" id="TIGR00756">
    <property type="entry name" value="PPR"/>
    <property type="match status" value="8"/>
</dbReference>
<dbReference type="RefSeq" id="NP_001332471.1">
    <property type="nucleotide sequence ID" value="NM_001344326.1"/>
</dbReference>
<dbReference type="PANTHER" id="PTHR47941">
    <property type="entry name" value="PENTATRICOPEPTIDE REPEAT-CONTAINING PROTEIN 3, MITOCHONDRIAL"/>
    <property type="match status" value="1"/>
</dbReference>
<feature type="repeat" description="PPR" evidence="3">
    <location>
        <begin position="236"/>
        <end position="270"/>
    </location>
</feature>
<evidence type="ECO:0000313" key="5">
    <source>
        <dbReference type="EMBL" id="ANM70896.1"/>
    </source>
</evidence>
<evidence type="ECO:0000313" key="4">
    <source>
        <dbReference type="Araport" id="AT5G40400"/>
    </source>
</evidence>
<accession>A0A1P8BH16</accession>
<feature type="repeat" description="PPR" evidence="3">
    <location>
        <begin position="622"/>
        <end position="657"/>
    </location>
</feature>
<keyword evidence="6" id="KW-1185">Reference proteome</keyword>
<dbReference type="Pfam" id="PF01535">
    <property type="entry name" value="PPR"/>
    <property type="match status" value="4"/>
</dbReference>
<proteinExistence type="inferred from homology"/>
<sequence>MCSKTRRSNPVSVRGDANHLSFLRTQSIVPYVNIYILHLNGILNRCGTNTYSFSSKPLPSTASVSLFSLRFMKNLVSNLRFFSSYSSSIVPRCSNIPKPILNPLYNLLPQSQNPSKIVDVICSTLNHSDYSVLLPNLRDEVKSLIPHLGYPEISRVLLRFQSDASRAITFFKWVKFDLGKRPNVGNYCLLLHILVSSKKFPLAMQFLCELIELTSKKEEVDVFRVLVSATDECNWDPVVFDMLVKGYLKLGLVEEGFRVFREVLDSGFSVSVVTCNHLLNGLLKLDLMEDCWQVYSVMCRVGIHPNTYTFNILTNVFCNDSNFREVDDFLEKMEEEGFEPDLVTYNTLVSSYCRRGRLKEAFYLYKIMYRRRVVPDLVTYTSLIKGLCKDGRVREAHQTFHRMVDRGIKPDCMSYNTLIYAYCKEGMMQQSKKLLHEMLGNSVVPDRFTCKVIVEGFVREGRLLSAVNFVVELRRLKVDIPFEVCDFLIVSLCQEGKPFAAKHLLDRIIEEEGHEAKPETYNNLIESLSRCDAIEEALVLKGKLKNQNQVLDAKTYRALIGCLCRIGRNREAESLMAEMFDSEVKPDSFICGALVYGYCKELDFDKAERLLSLFAMEFRIFDPESYNSLVKAVCETGCGYKKALELQERMQRLGFVPNRLTCKYLIQVLEQPSLPNHLPEN</sequence>
<dbReference type="InterPro" id="IPR011990">
    <property type="entry name" value="TPR-like_helical_dom_sf"/>
</dbReference>
<dbReference type="Gene3D" id="1.25.40.10">
    <property type="entry name" value="Tetratricopeptide repeat domain"/>
    <property type="match status" value="5"/>
</dbReference>
<evidence type="ECO:0000256" key="2">
    <source>
        <dbReference type="ARBA" id="ARBA00022737"/>
    </source>
</evidence>
<gene>
    <name evidence="5" type="primary">MPO12.110</name>
    <name evidence="5" type="synonym">MPO12_110</name>
    <name evidence="4 5" type="ordered locus">At5g40400</name>
</gene>
<dbReference type="TAIR" id="AT5G40400"/>
<evidence type="ECO:0000313" key="6">
    <source>
        <dbReference type="Proteomes" id="UP000006548"/>
    </source>
</evidence>
<name>A0A1P8BH16_ARATH</name>
<dbReference type="EMBL" id="CP002688">
    <property type="protein sequence ID" value="ANM70896.1"/>
    <property type="molecule type" value="Genomic_DNA"/>
</dbReference>
<feature type="repeat" description="PPR" evidence="3">
    <location>
        <begin position="306"/>
        <end position="340"/>
    </location>
</feature>
<dbReference type="GeneID" id="834038"/>
<feature type="repeat" description="PPR" evidence="3">
    <location>
        <begin position="376"/>
        <end position="410"/>
    </location>
</feature>
<keyword evidence="2" id="KW-0677">Repeat</keyword>
<reference evidence="5 6" key="1">
    <citation type="journal article" date="2000" name="Nature">
        <title>Sequence and analysis of chromosome 5 of the plant Arabidopsis thaliana.</title>
        <authorList>
            <consortium name="Kazusa DNA Research Institute"/>
            <consortium name="Cold Spring Harbor and Washington University in St Louis Sequencing Consortium"/>
            <consortium name="European Union Arabidopsis Genome Sequencing Consortium"/>
            <person name="Tabata S."/>
            <person name="Kaneko T."/>
            <person name="Nakamura Y."/>
            <person name="Kotani H."/>
            <person name="Kato T."/>
            <person name="Asamizu E."/>
            <person name="Miyajima N."/>
            <person name="Sasamoto S."/>
            <person name="Kimura T."/>
            <person name="Hosouchi T."/>
            <person name="Kawashima K."/>
            <person name="Kohara M."/>
            <person name="Matsumoto M."/>
            <person name="Matsuno A."/>
            <person name="Muraki A."/>
            <person name="Nakayama S."/>
            <person name="Nakazaki N."/>
            <person name="Naruo K."/>
            <person name="Okumura S."/>
            <person name="Shinpo S."/>
            <person name="Takeuchi C."/>
            <person name="Wada T."/>
            <person name="Watanabe A."/>
            <person name="Yamada M."/>
            <person name="Yasuda M."/>
            <person name="Sato S."/>
            <person name="de la Bastide M."/>
            <person name="Huang E."/>
            <person name="Spiegel L."/>
            <person name="Gnoj L."/>
            <person name="O'Shaughnessy A."/>
            <person name="Preston R."/>
            <person name="Habermann K."/>
            <person name="Murray J."/>
            <person name="Johnson D."/>
            <person name="Rohlfing T."/>
            <person name="Nelson J."/>
            <person name="Stoneking T."/>
            <person name="Pepin K."/>
            <person name="Spieth J."/>
            <person name="Sekhon M."/>
            <person name="Armstrong J."/>
            <person name="Becker M."/>
            <person name="Belter E."/>
            <person name="Cordum H."/>
            <person name="Cordes M."/>
            <person name="Courtney L."/>
            <person name="Courtney W."/>
            <person name="Dante M."/>
            <person name="Du H."/>
            <person name="Edwards J."/>
            <person name="Fryman J."/>
            <person name="Haakensen B."/>
            <person name="Lamar E."/>
            <person name="Latreille P."/>
            <person name="Leonard S."/>
            <person name="Meyer R."/>
            <person name="Mulvaney E."/>
            <person name="Ozersky P."/>
            <person name="Riley A."/>
            <person name="Strowmatt C."/>
            <person name="Wagner-McPherson C."/>
            <person name="Wollam A."/>
            <person name="Yoakum M."/>
            <person name="Bell M."/>
            <person name="Dedhia N."/>
            <person name="Parnell L."/>
            <person name="Shah R."/>
            <person name="Rodriguez M."/>
            <person name="See L.H."/>
            <person name="Vil D."/>
            <person name="Baker J."/>
            <person name="Kirchoff K."/>
            <person name="Toth K."/>
            <person name="King L."/>
            <person name="Bahret A."/>
            <person name="Miller B."/>
            <person name="Marra M."/>
            <person name="Martienssen R."/>
            <person name="McCombie W.R."/>
            <person name="Wilson R.K."/>
            <person name="Murphy G."/>
            <person name="Bancroft I."/>
            <person name="Volckaert G."/>
            <person name="Wambutt R."/>
            <person name="Dusterhoft A."/>
            <person name="Stiekema W."/>
            <person name="Pohl T."/>
            <person name="Entian K.D."/>
            <person name="Terryn N."/>
            <person name="Hartley N."/>
            <person name="Bent E."/>
            <person name="Johnson S."/>
            <person name="Langham S.A."/>
            <person name="McCullagh B."/>
            <person name="Robben J."/>
            <person name="Grymonprez B."/>
            <person name="Zimmermann W."/>
            <person name="Ramsperger U."/>
            <person name="Wedler H."/>
            <person name="Balke K."/>
            <person name="Wedler E."/>
            <person name="Peters S."/>
            <person name="van Staveren M."/>
            <person name="Dirkse W."/>
            <person name="Mooijman P."/>
            <person name="Lankhorst R.K."/>
            <person name="Weitzenegger T."/>
            <person name="Bothe G."/>
            <person name="Rose M."/>
            <person name="Hauf J."/>
            <person name="Berneiser S."/>
            <person name="Hempel S."/>
            <person name="Feldpausch M."/>
            <person name="Lamberth S."/>
            <person name="Villarroel R."/>
            <person name="Gielen J."/>
            <person name="Ardiles W."/>
            <person name="Bents O."/>
            <person name="Lemcke K."/>
            <person name="Kolesov G."/>
            <person name="Mayer K."/>
            <person name="Rudd S."/>
            <person name="Schoof H."/>
            <person name="Schueller C."/>
            <person name="Zaccaria P."/>
            <person name="Mewes H.W."/>
            <person name="Bevan M."/>
            <person name="Fransz P."/>
        </authorList>
    </citation>
    <scope>NUCLEOTIDE SEQUENCE [LARGE SCALE GENOMIC DNA]</scope>
    <source>
        <strain evidence="6">cv. Columbia</strain>
    </source>
</reference>
<feature type="repeat" description="PPR" evidence="3">
    <location>
        <begin position="341"/>
        <end position="375"/>
    </location>
</feature>
<comment type="similarity">
    <text evidence="1">Belongs to the PPR family. P subfamily.</text>
</comment>
<dbReference type="OrthoDB" id="185373at2759"/>
<feature type="repeat" description="PPR" evidence="3">
    <location>
        <begin position="271"/>
        <end position="305"/>
    </location>
</feature>